<reference evidence="1 2" key="1">
    <citation type="submission" date="2020-03" db="EMBL/GenBank/DDBJ databases">
        <title>Dissostichus mawsoni Genome sequencing and assembly.</title>
        <authorList>
            <person name="Park H."/>
        </authorList>
    </citation>
    <scope>NUCLEOTIDE SEQUENCE [LARGE SCALE GENOMIC DNA]</scope>
    <source>
        <strain evidence="1">DM0001</strain>
        <tissue evidence="1">Muscle</tissue>
    </source>
</reference>
<sequence length="316" mass="34599">MMVCYVSSGVLMSPSGVFMSPSGVFMSPSGVFMSPSGVTMPWLVSSQVDFLSSSPSQRECERTSFSFYCSVRDLLPVWLLEEQRSMETFSWEDGPRGFLPAEALLYAVVHDHQDYASFLLHHFSVCALRAPPCSFCCCSGGAPHLSVAVRYDRLHILALMLEALKDCSERRDFLDGCAGCSHAADAGKSAVQLAVELSRSDCLLLLLSHGAAPAGLEAALQRLSSASELSSCEASELRQVQRCMDFLLLFLPSPPPLCCLQDEPQRWQCLLGNEVFRWLSGLAPPPLLLQALRCLARSGPGQISALPDFLQQHSWQ</sequence>
<dbReference type="InterPro" id="IPR036770">
    <property type="entry name" value="Ankyrin_rpt-contain_sf"/>
</dbReference>
<dbReference type="AlphaFoldDB" id="A0A7J5X4X5"/>
<comment type="caution">
    <text evidence="1">The sequence shown here is derived from an EMBL/GenBank/DDBJ whole genome shotgun (WGS) entry which is preliminary data.</text>
</comment>
<proteinExistence type="predicted"/>
<name>A0A7J5X4X5_DISMA</name>
<protein>
    <recommendedName>
        <fullName evidence="3">Ankyrin repeat domain 9</fullName>
    </recommendedName>
</protein>
<dbReference type="Proteomes" id="UP000518266">
    <property type="component" value="Unassembled WGS sequence"/>
</dbReference>
<evidence type="ECO:0000313" key="2">
    <source>
        <dbReference type="Proteomes" id="UP000518266"/>
    </source>
</evidence>
<keyword evidence="2" id="KW-1185">Reference proteome</keyword>
<dbReference type="SUPFAM" id="SSF48403">
    <property type="entry name" value="Ankyrin repeat"/>
    <property type="match status" value="1"/>
</dbReference>
<accession>A0A7J5X4X5</accession>
<dbReference type="EMBL" id="JAAKFY010000027">
    <property type="protein sequence ID" value="KAF3832024.1"/>
    <property type="molecule type" value="Genomic_DNA"/>
</dbReference>
<gene>
    <name evidence="1" type="ORF">F7725_025689</name>
</gene>
<evidence type="ECO:0000313" key="1">
    <source>
        <dbReference type="EMBL" id="KAF3832024.1"/>
    </source>
</evidence>
<evidence type="ECO:0008006" key="3">
    <source>
        <dbReference type="Google" id="ProtNLM"/>
    </source>
</evidence>
<dbReference type="Gene3D" id="1.25.40.20">
    <property type="entry name" value="Ankyrin repeat-containing domain"/>
    <property type="match status" value="1"/>
</dbReference>
<organism evidence="1 2">
    <name type="scientific">Dissostichus mawsoni</name>
    <name type="common">Antarctic cod</name>
    <dbReference type="NCBI Taxonomy" id="36200"/>
    <lineage>
        <taxon>Eukaryota</taxon>
        <taxon>Metazoa</taxon>
        <taxon>Chordata</taxon>
        <taxon>Craniata</taxon>
        <taxon>Vertebrata</taxon>
        <taxon>Euteleostomi</taxon>
        <taxon>Actinopterygii</taxon>
        <taxon>Neopterygii</taxon>
        <taxon>Teleostei</taxon>
        <taxon>Neoteleostei</taxon>
        <taxon>Acanthomorphata</taxon>
        <taxon>Eupercaria</taxon>
        <taxon>Perciformes</taxon>
        <taxon>Notothenioidei</taxon>
        <taxon>Nototheniidae</taxon>
        <taxon>Dissostichus</taxon>
    </lineage>
</organism>
<dbReference type="OrthoDB" id="45365at2759"/>